<dbReference type="RefSeq" id="WP_190470369.1">
    <property type="nucleotide sequence ID" value="NZ_JACJPW010000078.1"/>
</dbReference>
<dbReference type="Proteomes" id="UP000641646">
    <property type="component" value="Unassembled WGS sequence"/>
</dbReference>
<reference evidence="1" key="2">
    <citation type="submission" date="2020-08" db="EMBL/GenBank/DDBJ databases">
        <authorList>
            <person name="Chen M."/>
            <person name="Teng W."/>
            <person name="Zhao L."/>
            <person name="Hu C."/>
            <person name="Zhou Y."/>
            <person name="Han B."/>
            <person name="Song L."/>
            <person name="Shu W."/>
        </authorList>
    </citation>
    <scope>NUCLEOTIDE SEQUENCE</scope>
    <source>
        <strain evidence="1">FACHB-1375</strain>
    </source>
</reference>
<organism evidence="1 2">
    <name type="scientific">Aerosakkonema funiforme FACHB-1375</name>
    <dbReference type="NCBI Taxonomy" id="2949571"/>
    <lineage>
        <taxon>Bacteria</taxon>
        <taxon>Bacillati</taxon>
        <taxon>Cyanobacteriota</taxon>
        <taxon>Cyanophyceae</taxon>
        <taxon>Oscillatoriophycideae</taxon>
        <taxon>Aerosakkonematales</taxon>
        <taxon>Aerosakkonemataceae</taxon>
        <taxon>Aerosakkonema</taxon>
    </lineage>
</organism>
<protein>
    <submittedName>
        <fullName evidence="1">Uncharacterized protein</fullName>
    </submittedName>
</protein>
<evidence type="ECO:0000313" key="1">
    <source>
        <dbReference type="EMBL" id="MBD2184284.1"/>
    </source>
</evidence>
<dbReference type="AlphaFoldDB" id="A0A926ZJ44"/>
<comment type="caution">
    <text evidence="1">The sequence shown here is derived from an EMBL/GenBank/DDBJ whole genome shotgun (WGS) entry which is preliminary data.</text>
</comment>
<evidence type="ECO:0000313" key="2">
    <source>
        <dbReference type="Proteomes" id="UP000641646"/>
    </source>
</evidence>
<dbReference type="EMBL" id="JACJPW010000078">
    <property type="protein sequence ID" value="MBD2184284.1"/>
    <property type="molecule type" value="Genomic_DNA"/>
</dbReference>
<sequence>MGIAHQNAYQLFDTGMVGIPHPTILYATKLILMRCRGQKPGFLEKPGFSNCGY</sequence>
<name>A0A926ZJ44_9CYAN</name>
<keyword evidence="2" id="KW-1185">Reference proteome</keyword>
<proteinExistence type="predicted"/>
<reference evidence="1" key="1">
    <citation type="journal article" date="2015" name="ISME J.">
        <title>Draft Genome Sequence of Streptomyces incarnatus NRRL8089, which Produces the Nucleoside Antibiotic Sinefungin.</title>
        <authorList>
            <person name="Oshima K."/>
            <person name="Hattori M."/>
            <person name="Shimizu H."/>
            <person name="Fukuda K."/>
            <person name="Nemoto M."/>
            <person name="Inagaki K."/>
            <person name="Tamura T."/>
        </authorList>
    </citation>
    <scope>NUCLEOTIDE SEQUENCE</scope>
    <source>
        <strain evidence="1">FACHB-1375</strain>
    </source>
</reference>
<gene>
    <name evidence="1" type="ORF">H6G03_24985</name>
</gene>
<accession>A0A926ZJ44</accession>